<dbReference type="AlphaFoldDB" id="Q6NA77"/>
<dbReference type="HOGENOM" id="CLU_2481263_0_0_5"/>
<evidence type="ECO:0000256" key="1">
    <source>
        <dbReference type="SAM" id="MobiDB-lite"/>
    </source>
</evidence>
<feature type="compositionally biased region" description="Basic and acidic residues" evidence="1">
    <location>
        <begin position="64"/>
        <end position="87"/>
    </location>
</feature>
<dbReference type="EMBL" id="BX572597">
    <property type="protein sequence ID" value="CAE26751.1"/>
    <property type="molecule type" value="Genomic_DNA"/>
</dbReference>
<feature type="compositionally biased region" description="Polar residues" evidence="1">
    <location>
        <begin position="1"/>
        <end position="12"/>
    </location>
</feature>
<gene>
    <name evidence="2" type="ordered locus">RPA1308</name>
</gene>
<reference evidence="2" key="1">
    <citation type="journal article" date="2004" name="Nat. Biotechnol.">
        <title>Complete genome sequence of the metabolically versatile photosynthetic bacterium Rhodopseudomonas palustris.</title>
        <authorList>
            <person name="Larimer F.W."/>
            <person name="Chain P."/>
            <person name="Hauser L."/>
            <person name="Lamerdin J."/>
            <person name="Malfatti S."/>
            <person name="Do L."/>
            <person name="Land M.L."/>
            <person name="Pelletier D.A."/>
            <person name="Beatty J.T."/>
            <person name="Lang A.S."/>
            <person name="Tabita F.R."/>
            <person name="Gibson J.L."/>
            <person name="Hanson T.E."/>
            <person name="Bobst C."/>
            <person name="Torres J.L."/>
            <person name="Peres C."/>
            <person name="Harrison F.H."/>
            <person name="Gibson J."/>
            <person name="Harwood C.S."/>
        </authorList>
    </citation>
    <scope>NUCLEOTIDE SEQUENCE [LARGE SCALE GENOMIC DNA]</scope>
    <source>
        <strain evidence="2">CGA009</strain>
    </source>
</reference>
<sequence length="87" mass="9872">MTKRASSTSGRHCQTAAVRSATQPLSSDVCRPRPTALYVHFQAADHGGPMMFARIGVSRMVSRHHPEPPRPLRKDKPWGRRRLKRDE</sequence>
<name>Q6NA77_RHOPA</name>
<accession>Q6NA77</accession>
<proteinExistence type="predicted"/>
<feature type="region of interest" description="Disordered" evidence="1">
    <location>
        <begin position="61"/>
        <end position="87"/>
    </location>
</feature>
<organism evidence="2">
    <name type="scientific">Rhodopseudomonas palustris (strain ATCC BAA-98 / CGA009)</name>
    <dbReference type="NCBI Taxonomy" id="258594"/>
    <lineage>
        <taxon>Bacteria</taxon>
        <taxon>Pseudomonadati</taxon>
        <taxon>Pseudomonadota</taxon>
        <taxon>Alphaproteobacteria</taxon>
        <taxon>Hyphomicrobiales</taxon>
        <taxon>Nitrobacteraceae</taxon>
        <taxon>Rhodopseudomonas</taxon>
    </lineage>
</organism>
<evidence type="ECO:0000313" key="2">
    <source>
        <dbReference type="EMBL" id="CAE26751.1"/>
    </source>
</evidence>
<feature type="region of interest" description="Disordered" evidence="1">
    <location>
        <begin position="1"/>
        <end position="27"/>
    </location>
</feature>
<protein>
    <submittedName>
        <fullName evidence="2">Uncharacterized protein</fullName>
    </submittedName>
</protein>